<keyword evidence="4" id="KW-0520">NAD</keyword>
<evidence type="ECO:0000256" key="3">
    <source>
        <dbReference type="ARBA" id="ARBA00022827"/>
    </source>
</evidence>
<keyword evidence="3 4" id="KW-0274">FAD</keyword>
<dbReference type="InterPro" id="IPR016156">
    <property type="entry name" value="FAD/NAD-linked_Rdtase_dimer_sf"/>
</dbReference>
<evidence type="ECO:0000256" key="1">
    <source>
        <dbReference type="ARBA" id="ARBA00007532"/>
    </source>
</evidence>
<evidence type="ECO:0000256" key="2">
    <source>
        <dbReference type="ARBA" id="ARBA00022630"/>
    </source>
</evidence>
<dbReference type="GO" id="GO:0050660">
    <property type="term" value="F:flavin adenine dinucleotide binding"/>
    <property type="evidence" value="ECO:0007669"/>
    <property type="project" value="TreeGrafter"/>
</dbReference>
<dbReference type="RefSeq" id="WP_123697770.1">
    <property type="nucleotide sequence ID" value="NZ_RKHJ01000001.1"/>
</dbReference>
<organism evidence="8 9">
    <name type="scientific">Agrococcus jenensis</name>
    <dbReference type="NCBI Taxonomy" id="46353"/>
    <lineage>
        <taxon>Bacteria</taxon>
        <taxon>Bacillati</taxon>
        <taxon>Actinomycetota</taxon>
        <taxon>Actinomycetes</taxon>
        <taxon>Micrococcales</taxon>
        <taxon>Microbacteriaceae</taxon>
        <taxon>Agrococcus</taxon>
    </lineage>
</organism>
<dbReference type="InterPro" id="IPR023753">
    <property type="entry name" value="FAD/NAD-binding_dom"/>
</dbReference>
<dbReference type="AlphaFoldDB" id="A0A3N2AV94"/>
<evidence type="ECO:0000313" key="8">
    <source>
        <dbReference type="EMBL" id="ROR66828.1"/>
    </source>
</evidence>
<dbReference type="InterPro" id="IPR036188">
    <property type="entry name" value="FAD/NAD-bd_sf"/>
</dbReference>
<name>A0A3N2AV94_9MICO</name>
<feature type="binding site" evidence="4">
    <location>
        <position position="306"/>
    </location>
    <ligand>
        <name>FAD</name>
        <dbReference type="ChEBI" id="CHEBI:57692"/>
    </ligand>
</feature>
<evidence type="ECO:0000259" key="6">
    <source>
        <dbReference type="Pfam" id="PF02852"/>
    </source>
</evidence>
<keyword evidence="2" id="KW-0285">Flavoprotein</keyword>
<proteinExistence type="inferred from homology"/>
<feature type="binding site" evidence="4">
    <location>
        <position position="57"/>
    </location>
    <ligand>
        <name>FAD</name>
        <dbReference type="ChEBI" id="CHEBI:57692"/>
    </ligand>
</feature>
<keyword evidence="9" id="KW-1185">Reference proteome</keyword>
<comment type="cofactor">
    <cofactor evidence="4">
        <name>FAD</name>
        <dbReference type="ChEBI" id="CHEBI:57692"/>
    </cofactor>
    <text evidence="4">Binds 1 FAD per subunit.</text>
</comment>
<feature type="binding site" evidence="4">
    <location>
        <begin position="144"/>
        <end position="146"/>
    </location>
    <ligand>
        <name>FAD</name>
        <dbReference type="ChEBI" id="CHEBI:57692"/>
    </ligand>
</feature>
<dbReference type="SUPFAM" id="SSF55424">
    <property type="entry name" value="FAD/NAD-linked reductases, dimerisation (C-terminal) domain"/>
    <property type="match status" value="1"/>
</dbReference>
<dbReference type="Gene3D" id="3.50.50.60">
    <property type="entry name" value="FAD/NAD(P)-binding domain"/>
    <property type="match status" value="2"/>
</dbReference>
<evidence type="ECO:0000313" key="9">
    <source>
        <dbReference type="Proteomes" id="UP000275456"/>
    </source>
</evidence>
<accession>A0A3N2AV94</accession>
<dbReference type="PANTHER" id="PTHR43014:SF2">
    <property type="entry name" value="MERCURIC REDUCTASE"/>
    <property type="match status" value="1"/>
</dbReference>
<dbReference type="PIRSF" id="PIRSF000350">
    <property type="entry name" value="Mercury_reductase_MerA"/>
    <property type="match status" value="1"/>
</dbReference>
<feature type="binding site" evidence="4">
    <location>
        <position position="268"/>
    </location>
    <ligand>
        <name>NAD(+)</name>
        <dbReference type="ChEBI" id="CHEBI:57540"/>
    </ligand>
</feature>
<evidence type="ECO:0000256" key="5">
    <source>
        <dbReference type="PIRSR" id="PIRSR000350-4"/>
    </source>
</evidence>
<dbReference type="EMBL" id="RKHJ01000001">
    <property type="protein sequence ID" value="ROR66828.1"/>
    <property type="molecule type" value="Genomic_DNA"/>
</dbReference>
<dbReference type="OrthoDB" id="9800167at2"/>
<keyword evidence="4" id="KW-0547">Nucleotide-binding</keyword>
<dbReference type="InterPro" id="IPR001100">
    <property type="entry name" value="Pyr_nuc-diS_OxRdtase"/>
</dbReference>
<feature type="domain" description="FAD/NAD(P)-binding" evidence="7">
    <location>
        <begin position="11"/>
        <end position="316"/>
    </location>
</feature>
<feature type="disulfide bond" description="Redox-active" evidence="5">
    <location>
        <begin position="48"/>
        <end position="53"/>
    </location>
</feature>
<sequence length="471" mass="48975">MTTSERGSHDYDLIVIGAGAVGENVADYAARRGARVAIVESELVGGECSYWACMPSKALLRSGHALRAARRVAGAHEAISGGIDASAVLARRTSFTSDWDDSGQAEWVASAGIDLIRGRARLVGRGLVQVGDRTCSARAVALATGSVPTLPDIPGLADAAPWGTREATSADHVPARLVVIGGGVSGVELAFAFSSLGARVTLLARGGLLRREEPFVGDLVAAALREEGVDVRDGATPTRVERGDDGIVSIELEDGGRLEAEELLVATGRRPALDDLGLEDVGVGTDLGVDDTMLVAGTDWLYVVGDANGRALLTHQGKYQARAAGEAIAARLDGSPVADAPWGQHVATADHGAVPRVVFSDPEVAAVGLTEAQAREAGMEVRAVEHDIGKVAGASLHADGYTGRAKLVVDEQRQVVVGATFVGQDVAELLHAATIAVVGEVPIDRLWHAVPAYPTISEVWLRLLDAYGRPS</sequence>
<dbReference type="PRINTS" id="PR00368">
    <property type="entry name" value="FADPNR"/>
</dbReference>
<evidence type="ECO:0000259" key="7">
    <source>
        <dbReference type="Pfam" id="PF07992"/>
    </source>
</evidence>
<dbReference type="SUPFAM" id="SSF51905">
    <property type="entry name" value="FAD/NAD(P)-binding domain"/>
    <property type="match status" value="1"/>
</dbReference>
<comment type="similarity">
    <text evidence="1">Belongs to the class-I pyridine nucleotide-disulfide oxidoreductase family.</text>
</comment>
<protein>
    <submittedName>
        <fullName evidence="8">Dihydrolipoamide dehydrogenase</fullName>
    </submittedName>
</protein>
<dbReference type="Pfam" id="PF02852">
    <property type="entry name" value="Pyr_redox_dim"/>
    <property type="match status" value="1"/>
</dbReference>
<dbReference type="PRINTS" id="PR00411">
    <property type="entry name" value="PNDRDTASEI"/>
</dbReference>
<dbReference type="Pfam" id="PF07992">
    <property type="entry name" value="Pyr_redox_2"/>
    <property type="match status" value="1"/>
</dbReference>
<evidence type="ECO:0000256" key="4">
    <source>
        <dbReference type="PIRSR" id="PIRSR000350-3"/>
    </source>
</evidence>
<dbReference type="InterPro" id="IPR004099">
    <property type="entry name" value="Pyr_nucl-diS_OxRdtase_dimer"/>
</dbReference>
<dbReference type="PANTHER" id="PTHR43014">
    <property type="entry name" value="MERCURIC REDUCTASE"/>
    <property type="match status" value="1"/>
</dbReference>
<feature type="binding site" evidence="4">
    <location>
        <begin position="181"/>
        <end position="188"/>
    </location>
    <ligand>
        <name>NAD(+)</name>
        <dbReference type="ChEBI" id="CHEBI:57540"/>
    </ligand>
</feature>
<feature type="domain" description="Pyridine nucleotide-disulphide oxidoreductase dimerisation" evidence="6">
    <location>
        <begin position="354"/>
        <end position="460"/>
    </location>
</feature>
<reference evidence="8 9" key="1">
    <citation type="submission" date="2018-11" db="EMBL/GenBank/DDBJ databases">
        <title>Sequencing the genomes of 1000 actinobacteria strains.</title>
        <authorList>
            <person name="Klenk H.-P."/>
        </authorList>
    </citation>
    <scope>NUCLEOTIDE SEQUENCE [LARGE SCALE GENOMIC DNA]</scope>
    <source>
        <strain evidence="8 9">DSM 9580</strain>
    </source>
</reference>
<dbReference type="Gene3D" id="3.30.390.30">
    <property type="match status" value="1"/>
</dbReference>
<dbReference type="GO" id="GO:0003955">
    <property type="term" value="F:NAD(P)H dehydrogenase (quinone) activity"/>
    <property type="evidence" value="ECO:0007669"/>
    <property type="project" value="TreeGrafter"/>
</dbReference>
<dbReference type="Proteomes" id="UP000275456">
    <property type="component" value="Unassembled WGS sequence"/>
</dbReference>
<gene>
    <name evidence="8" type="ORF">EDD26_2223</name>
</gene>
<comment type="caution">
    <text evidence="8">The sequence shown here is derived from an EMBL/GenBank/DDBJ whole genome shotgun (WGS) entry which is preliminary data.</text>
</comment>